<name>A0ABT0HM52_9BACT</name>
<accession>A0ABT0HM52</accession>
<gene>
    <name evidence="1" type="ORF">M0L20_15395</name>
</gene>
<proteinExistence type="predicted"/>
<dbReference type="Proteomes" id="UP001202180">
    <property type="component" value="Unassembled WGS sequence"/>
</dbReference>
<dbReference type="RefSeq" id="WP_248477818.1">
    <property type="nucleotide sequence ID" value="NZ_JALPRF010000002.1"/>
</dbReference>
<comment type="caution">
    <text evidence="1">The sequence shown here is derived from an EMBL/GenBank/DDBJ whole genome shotgun (WGS) entry which is preliminary data.</text>
</comment>
<evidence type="ECO:0000313" key="1">
    <source>
        <dbReference type="EMBL" id="MCK8493251.1"/>
    </source>
</evidence>
<sequence length="424" mass="48664">MKETVRVTLTHNDPMMYSNFSFGQLGCSKEQAIFDNIAFDNLIKDFLRSWLDQSPVLLLTDLIDDDTTLDDFIEQNALRSFFRYNEDALEQLLEQPAVARHLLRPVSNVHFLNDAYEPLFSQFEQRIYNLAAQQEHHQVSFRYSSLSRQNAYADTIALSQLPPDQFREDIGVYFGTRRSDEVALTLLGRQLRREAFPASSLPVHVITEGYMEDSLRVVKRITEHIREEEATKRHCFIIQRRHAADDRHLGAALLIMNPAQPNKPERILFCDTLNPSGTPPWWHSFKRKIDAIFPQPEGEAFVSDILEDGGVKLQRLHDGVPVRHQDIDCAFYTASIGRALVQLAQANPDLILTGAIKDIVSQMTALMPEYYEGANQTREPEYVREVNIIRRWNTGRDAMNTLLLSRLAETPLHQPYVVETALQA</sequence>
<reference evidence="1 2" key="1">
    <citation type="submission" date="2022-04" db="EMBL/GenBank/DDBJ databases">
        <title>Spirosoma sp. strain RP8 genome sequencing and assembly.</title>
        <authorList>
            <person name="Jung Y."/>
        </authorList>
    </citation>
    <scope>NUCLEOTIDE SEQUENCE [LARGE SCALE GENOMIC DNA]</scope>
    <source>
        <strain evidence="1 2">RP8</strain>
    </source>
</reference>
<protein>
    <submittedName>
        <fullName evidence="1">Uncharacterized protein</fullName>
    </submittedName>
</protein>
<organism evidence="1 2">
    <name type="scientific">Spirosoma liriopis</name>
    <dbReference type="NCBI Taxonomy" id="2937440"/>
    <lineage>
        <taxon>Bacteria</taxon>
        <taxon>Pseudomonadati</taxon>
        <taxon>Bacteroidota</taxon>
        <taxon>Cytophagia</taxon>
        <taxon>Cytophagales</taxon>
        <taxon>Cytophagaceae</taxon>
        <taxon>Spirosoma</taxon>
    </lineage>
</organism>
<dbReference type="EMBL" id="JALPRF010000002">
    <property type="protein sequence ID" value="MCK8493251.1"/>
    <property type="molecule type" value="Genomic_DNA"/>
</dbReference>
<keyword evidence="2" id="KW-1185">Reference proteome</keyword>
<evidence type="ECO:0000313" key="2">
    <source>
        <dbReference type="Proteomes" id="UP001202180"/>
    </source>
</evidence>